<evidence type="ECO:0000313" key="2">
    <source>
        <dbReference type="EMBL" id="MDO6966358.1"/>
    </source>
</evidence>
<dbReference type="SUPFAM" id="SSF47413">
    <property type="entry name" value="lambda repressor-like DNA-binding domains"/>
    <property type="match status" value="1"/>
</dbReference>
<dbReference type="InterPro" id="IPR010982">
    <property type="entry name" value="Lambda_DNA-bd_dom_sf"/>
</dbReference>
<reference evidence="2" key="2">
    <citation type="submission" date="2023-07" db="EMBL/GenBank/DDBJ databases">
        <authorList>
            <person name="Shen H."/>
        </authorList>
    </citation>
    <scope>NUCLEOTIDE SEQUENCE</scope>
    <source>
        <strain evidence="2">TNR-22</strain>
    </source>
</reference>
<feature type="domain" description="HTH cro/C1-type" evidence="1">
    <location>
        <begin position="5"/>
        <end position="58"/>
    </location>
</feature>
<gene>
    <name evidence="2" type="ORF">Q4481_20595</name>
</gene>
<dbReference type="EMBL" id="JAUOZU010000017">
    <property type="protein sequence ID" value="MDO6966358.1"/>
    <property type="molecule type" value="Genomic_DNA"/>
</dbReference>
<comment type="caution">
    <text evidence="2">The sequence shown here is derived from an EMBL/GenBank/DDBJ whole genome shotgun (WGS) entry which is preliminary data.</text>
</comment>
<evidence type="ECO:0000259" key="1">
    <source>
        <dbReference type="PROSITE" id="PS50943"/>
    </source>
</evidence>
<accession>A0ABT8YRJ8</accession>
<sequence length="61" mass="6639">MGLHVKKLRLDAGYSIENLAVTCGLTTSEIEDIENGLDDNPARLARVANALKITPDRLGQF</sequence>
<dbReference type="CDD" id="cd00093">
    <property type="entry name" value="HTH_XRE"/>
    <property type="match status" value="1"/>
</dbReference>
<keyword evidence="3" id="KW-1185">Reference proteome</keyword>
<protein>
    <submittedName>
        <fullName evidence="2">Helix-turn-helix transcriptional regulator</fullName>
    </submittedName>
</protein>
<organism evidence="2 3">
    <name type="scientific">Rhizobium alvei</name>
    <dbReference type="NCBI Taxonomy" id="1132659"/>
    <lineage>
        <taxon>Bacteria</taxon>
        <taxon>Pseudomonadati</taxon>
        <taxon>Pseudomonadota</taxon>
        <taxon>Alphaproteobacteria</taxon>
        <taxon>Hyphomicrobiales</taxon>
        <taxon>Rhizobiaceae</taxon>
        <taxon>Rhizobium/Agrobacterium group</taxon>
        <taxon>Rhizobium</taxon>
    </lineage>
</organism>
<dbReference type="Gene3D" id="1.10.260.40">
    <property type="entry name" value="lambda repressor-like DNA-binding domains"/>
    <property type="match status" value="1"/>
</dbReference>
<dbReference type="InterPro" id="IPR001387">
    <property type="entry name" value="Cro/C1-type_HTH"/>
</dbReference>
<dbReference type="Pfam" id="PF13560">
    <property type="entry name" value="HTH_31"/>
    <property type="match status" value="1"/>
</dbReference>
<dbReference type="SMART" id="SM00530">
    <property type="entry name" value="HTH_XRE"/>
    <property type="match status" value="1"/>
</dbReference>
<reference evidence="2" key="1">
    <citation type="journal article" date="2015" name="Int. J. Syst. Evol. Microbiol.">
        <title>Rhizobium alvei sp. nov., isolated from a freshwater river.</title>
        <authorList>
            <person name="Sheu S.Y."/>
            <person name="Huang H.W."/>
            <person name="Young C.C."/>
            <person name="Chen W.M."/>
        </authorList>
    </citation>
    <scope>NUCLEOTIDE SEQUENCE</scope>
    <source>
        <strain evidence="2">TNR-22</strain>
    </source>
</reference>
<name>A0ABT8YRJ8_9HYPH</name>
<dbReference type="PROSITE" id="PS50943">
    <property type="entry name" value="HTH_CROC1"/>
    <property type="match status" value="1"/>
</dbReference>
<dbReference type="Proteomes" id="UP001174932">
    <property type="component" value="Unassembled WGS sequence"/>
</dbReference>
<proteinExistence type="predicted"/>
<dbReference type="RefSeq" id="WP_304378367.1">
    <property type="nucleotide sequence ID" value="NZ_JAUOZU010000017.1"/>
</dbReference>
<evidence type="ECO:0000313" key="3">
    <source>
        <dbReference type="Proteomes" id="UP001174932"/>
    </source>
</evidence>